<accession>A0A9P0NM83</accession>
<feature type="transmembrane region" description="Helical" evidence="1">
    <location>
        <begin position="160"/>
        <end position="183"/>
    </location>
</feature>
<keyword evidence="1" id="KW-0812">Transmembrane</keyword>
<keyword evidence="1" id="KW-0472">Membrane</keyword>
<keyword evidence="1" id="KW-1133">Transmembrane helix</keyword>
<dbReference type="AlphaFoldDB" id="A0A9P0NM83"/>
<evidence type="ECO:0000256" key="1">
    <source>
        <dbReference type="SAM" id="Phobius"/>
    </source>
</evidence>
<dbReference type="Proteomes" id="UP001154329">
    <property type="component" value="Chromosome 2"/>
</dbReference>
<evidence type="ECO:0000313" key="3">
    <source>
        <dbReference type="Proteomes" id="UP001154329"/>
    </source>
</evidence>
<dbReference type="EMBL" id="OU899035">
    <property type="protein sequence ID" value="CAH1725683.1"/>
    <property type="molecule type" value="Genomic_DNA"/>
</dbReference>
<reference evidence="2" key="1">
    <citation type="submission" date="2022-02" db="EMBL/GenBank/DDBJ databases">
        <authorList>
            <person name="King R."/>
        </authorList>
    </citation>
    <scope>NUCLEOTIDE SEQUENCE</scope>
</reference>
<feature type="transmembrane region" description="Helical" evidence="1">
    <location>
        <begin position="38"/>
        <end position="63"/>
    </location>
</feature>
<name>A0A9P0NM83_APHGO</name>
<sequence>MVYWLGKLYRDYKIKTINSATVDYLCYAFHFPRPICKIMALLCMVFLFSGIISHVINLIYVIAFKLKINFMSSQNFKFYGEMNLIHYKLTDENVDKTIYMLVYRLFFLCVFLIVNFSLLMATNKRNIKSIVIWLLAHTTHMFYTLSFNIWIGIYTHTIPIILISIFNTTLYLMFIFMVTLFWLNERYSACQHYRVAIKMI</sequence>
<evidence type="ECO:0000313" key="2">
    <source>
        <dbReference type="EMBL" id="CAH1725683.1"/>
    </source>
</evidence>
<organism evidence="2 3">
    <name type="scientific">Aphis gossypii</name>
    <name type="common">Cotton aphid</name>
    <dbReference type="NCBI Taxonomy" id="80765"/>
    <lineage>
        <taxon>Eukaryota</taxon>
        <taxon>Metazoa</taxon>
        <taxon>Ecdysozoa</taxon>
        <taxon>Arthropoda</taxon>
        <taxon>Hexapoda</taxon>
        <taxon>Insecta</taxon>
        <taxon>Pterygota</taxon>
        <taxon>Neoptera</taxon>
        <taxon>Paraneoptera</taxon>
        <taxon>Hemiptera</taxon>
        <taxon>Sternorrhyncha</taxon>
        <taxon>Aphidomorpha</taxon>
        <taxon>Aphidoidea</taxon>
        <taxon>Aphididae</taxon>
        <taxon>Aphidini</taxon>
        <taxon>Aphis</taxon>
        <taxon>Aphis</taxon>
    </lineage>
</organism>
<reference evidence="2" key="2">
    <citation type="submission" date="2022-10" db="EMBL/GenBank/DDBJ databases">
        <authorList>
            <consortium name="ENA_rothamsted_submissions"/>
            <consortium name="culmorum"/>
            <person name="King R."/>
        </authorList>
    </citation>
    <scope>NUCLEOTIDE SEQUENCE</scope>
</reference>
<protein>
    <submittedName>
        <fullName evidence="2">Uncharacterized protein</fullName>
    </submittedName>
</protein>
<proteinExistence type="predicted"/>
<feature type="transmembrane region" description="Helical" evidence="1">
    <location>
        <begin position="98"/>
        <end position="118"/>
    </location>
</feature>
<keyword evidence="3" id="KW-1185">Reference proteome</keyword>
<gene>
    <name evidence="2" type="ORF">APHIGO_LOCUS6716</name>
</gene>
<feature type="transmembrane region" description="Helical" evidence="1">
    <location>
        <begin position="130"/>
        <end position="154"/>
    </location>
</feature>